<protein>
    <submittedName>
        <fullName evidence="1">DUF5949 family protein</fullName>
    </submittedName>
</protein>
<reference evidence="2" key="1">
    <citation type="journal article" date="2019" name="Int. J. Syst. Evol. Microbiol.">
        <title>The Global Catalogue of Microorganisms (GCM) 10K type strain sequencing project: providing services to taxonomists for standard genome sequencing and annotation.</title>
        <authorList>
            <consortium name="The Broad Institute Genomics Platform"/>
            <consortium name="The Broad Institute Genome Sequencing Center for Infectious Disease"/>
            <person name="Wu L."/>
            <person name="Ma J."/>
        </authorList>
    </citation>
    <scope>NUCLEOTIDE SEQUENCE [LARGE SCALE GENOMIC DNA]</scope>
    <source>
        <strain evidence="2">CGMCC 4.7139</strain>
    </source>
</reference>
<organism evidence="1 2">
    <name type="scientific">Streptomyces maoxianensis</name>
    <dbReference type="NCBI Taxonomy" id="1459942"/>
    <lineage>
        <taxon>Bacteria</taxon>
        <taxon>Bacillati</taxon>
        <taxon>Actinomycetota</taxon>
        <taxon>Actinomycetes</taxon>
        <taxon>Kitasatosporales</taxon>
        <taxon>Streptomycetaceae</taxon>
        <taxon>Streptomyces</taxon>
    </lineage>
</organism>
<dbReference type="Proteomes" id="UP001595993">
    <property type="component" value="Unassembled WGS sequence"/>
</dbReference>
<dbReference type="RefSeq" id="WP_215094415.1">
    <property type="nucleotide sequence ID" value="NZ_JBHSFE010000008.1"/>
</dbReference>
<keyword evidence="2" id="KW-1185">Reference proteome</keyword>
<sequence length="166" mass="17553">MTTASSSKNAVRRSQLGTLSVLAWIGDPDEGHDMPYLLAYSLGDGADGADAGEAAVRAVIEEVGLSAGGDMADSTRSSSSPIRLLVEGGRAVLNMPYLSAQCPAPPEWLRAVEERGHAHLLIATRPWPEAVPGKPVTEEALQSFLGDERTLTTAAHVLLPVSQLRR</sequence>
<gene>
    <name evidence="1" type="ORF">ACFO9E_08245</name>
</gene>
<accession>A0ABV9G403</accession>
<dbReference type="EMBL" id="JBHSFE010000008">
    <property type="protein sequence ID" value="MFC4607805.1"/>
    <property type="molecule type" value="Genomic_DNA"/>
</dbReference>
<evidence type="ECO:0000313" key="2">
    <source>
        <dbReference type="Proteomes" id="UP001595993"/>
    </source>
</evidence>
<dbReference type="Pfam" id="PF19374">
    <property type="entry name" value="DUF5949"/>
    <property type="match status" value="1"/>
</dbReference>
<name>A0ABV9G403_9ACTN</name>
<comment type="caution">
    <text evidence="1">The sequence shown here is derived from an EMBL/GenBank/DDBJ whole genome shotgun (WGS) entry which is preliminary data.</text>
</comment>
<dbReference type="InterPro" id="IPR045993">
    <property type="entry name" value="DUF5949"/>
</dbReference>
<evidence type="ECO:0000313" key="1">
    <source>
        <dbReference type="EMBL" id="MFC4607805.1"/>
    </source>
</evidence>
<proteinExistence type="predicted"/>